<protein>
    <recommendedName>
        <fullName evidence="1">DNA/RNA-binding protein Alba-like domain-containing protein</fullName>
    </recommendedName>
</protein>
<name>A0AAN6I5S7_PICAN</name>
<keyword evidence="5" id="KW-1185">Reference proteome</keyword>
<dbReference type="PROSITE" id="PS00018">
    <property type="entry name" value="EF_HAND_1"/>
    <property type="match status" value="1"/>
</dbReference>
<organism evidence="2 4">
    <name type="scientific">Pichia angusta</name>
    <name type="common">Yeast</name>
    <name type="synonym">Hansenula polymorpha</name>
    <dbReference type="NCBI Taxonomy" id="870730"/>
    <lineage>
        <taxon>Eukaryota</taxon>
        <taxon>Fungi</taxon>
        <taxon>Dikarya</taxon>
        <taxon>Ascomycota</taxon>
        <taxon>Saccharomycotina</taxon>
        <taxon>Pichiomycetes</taxon>
        <taxon>Pichiales</taxon>
        <taxon>Pichiaceae</taxon>
        <taxon>Ogataea</taxon>
    </lineage>
</organism>
<dbReference type="InterPro" id="IPR036882">
    <property type="entry name" value="Alba-like_dom_sf"/>
</dbReference>
<dbReference type="Proteomes" id="UP001196530">
    <property type="component" value="Unassembled WGS sequence"/>
</dbReference>
<evidence type="ECO:0000313" key="4">
    <source>
        <dbReference type="Proteomes" id="UP001196530"/>
    </source>
</evidence>
<dbReference type="AlphaFoldDB" id="A0AAN6I5S7"/>
<dbReference type="Proteomes" id="UP001197328">
    <property type="component" value="Unassembled WGS sequence"/>
</dbReference>
<proteinExistence type="predicted"/>
<dbReference type="SUPFAM" id="SSF82704">
    <property type="entry name" value="AlbA-like"/>
    <property type="match status" value="1"/>
</dbReference>
<feature type="domain" description="DNA/RNA-binding protein Alba-like" evidence="1">
    <location>
        <begin position="17"/>
        <end position="79"/>
    </location>
</feature>
<evidence type="ECO:0000313" key="5">
    <source>
        <dbReference type="Proteomes" id="UP001197328"/>
    </source>
</evidence>
<sequence>MDGAILKHLQRVPNLEQVVVRKNDGIKEKLDVLLSKCEQKPADIVLMAESEGIQKLLTIVEIMKRKHPTHLQFNKLTYREKPREASGPQDELRLQKPIKVPILYIYLHMDTNDSKTMDVDELRSQLVDADWSCQSGSD</sequence>
<dbReference type="EMBL" id="JAHLVD010000003">
    <property type="protein sequence ID" value="KAG7850978.1"/>
    <property type="molecule type" value="Genomic_DNA"/>
</dbReference>
<dbReference type="InterPro" id="IPR002775">
    <property type="entry name" value="DNA/RNA-bd_Alba-like"/>
</dbReference>
<evidence type="ECO:0000313" key="2">
    <source>
        <dbReference type="EMBL" id="KAG7819015.1"/>
    </source>
</evidence>
<comment type="caution">
    <text evidence="2">The sequence shown here is derived from an EMBL/GenBank/DDBJ whole genome shotgun (WGS) entry which is preliminary data.</text>
</comment>
<accession>A0AAN6I5S7</accession>
<reference evidence="2 5" key="1">
    <citation type="journal article" date="2021" name="G3 (Bethesda)">
        <title>Genomic diversity, chromosomal rearrangements, and interspecies hybridization in the ogataea polymorpha species complex.</title>
        <authorList>
            <person name="Hanson S.J."/>
            <person name="Cinneide E.O."/>
            <person name="Salzberg L.I."/>
            <person name="Wolfe K.H."/>
            <person name="McGowan J."/>
            <person name="Fitzpatrick D.A."/>
            <person name="Matlin K."/>
        </authorList>
    </citation>
    <scope>NUCLEOTIDE SEQUENCE</scope>
    <source>
        <strain evidence="3">51-138</strain>
        <strain evidence="2">61-244</strain>
    </source>
</reference>
<evidence type="ECO:0000259" key="1">
    <source>
        <dbReference type="Pfam" id="PF01918"/>
    </source>
</evidence>
<dbReference type="GeneID" id="66126934"/>
<gene>
    <name evidence="2" type="ORF">KL928_002883</name>
    <name evidence="3" type="ORF">KL940_001555</name>
</gene>
<dbReference type="RefSeq" id="XP_043060037.1">
    <property type="nucleotide sequence ID" value="XM_043203408.1"/>
</dbReference>
<dbReference type="EMBL" id="JAHLUX010000005">
    <property type="protein sequence ID" value="KAG7819015.1"/>
    <property type="molecule type" value="Genomic_DNA"/>
</dbReference>
<evidence type="ECO:0000313" key="3">
    <source>
        <dbReference type="EMBL" id="KAG7850978.1"/>
    </source>
</evidence>
<dbReference type="InterPro" id="IPR018247">
    <property type="entry name" value="EF_Hand_1_Ca_BS"/>
</dbReference>
<dbReference type="GO" id="GO:0003676">
    <property type="term" value="F:nucleic acid binding"/>
    <property type="evidence" value="ECO:0007669"/>
    <property type="project" value="InterPro"/>
</dbReference>
<dbReference type="Pfam" id="PF01918">
    <property type="entry name" value="Alba"/>
    <property type="match status" value="1"/>
</dbReference>